<dbReference type="AlphaFoldDB" id="A0A562R8L2"/>
<protein>
    <submittedName>
        <fullName evidence="3">HTH domain-containing protein</fullName>
    </submittedName>
</protein>
<feature type="domain" description="Helix-turn-helix type 11" evidence="1">
    <location>
        <begin position="6"/>
        <end position="59"/>
    </location>
</feature>
<dbReference type="InterPro" id="IPR051534">
    <property type="entry name" value="CBASS_pafABC_assoc_protein"/>
</dbReference>
<sequence length="233" mass="25771">MSRSDRLFRLLQALRSLPAPVTAAQLASETGVSVRSTYRDIDSLRASGAEIGGERGYGYTLIEDGTLPPQTFTRMEIEALMLGLAEVKHMGDPALTAAANAVLGKVAATLPSLSQQHLLHAVSQVHHFYERYPPLPDMAMIRTACWREEALEIGYKDREGAVTSRTIWPLAIVYLDRLLVVLARCCLREDFRMFRADRITAVALAGSSFRPKRVALLREYQAGLDAKRAEQAA</sequence>
<dbReference type="PANTHER" id="PTHR34580:SF3">
    <property type="entry name" value="PROTEIN PAFB"/>
    <property type="match status" value="1"/>
</dbReference>
<dbReference type="InterPro" id="IPR036388">
    <property type="entry name" value="WH-like_DNA-bd_sf"/>
</dbReference>
<reference evidence="3 4" key="1">
    <citation type="journal article" date="2015" name="Stand. Genomic Sci.">
        <title>Genomic Encyclopedia of Bacterial and Archaeal Type Strains, Phase III: the genomes of soil and plant-associated and newly described type strains.</title>
        <authorList>
            <person name="Whitman W.B."/>
            <person name="Woyke T."/>
            <person name="Klenk H.P."/>
            <person name="Zhou Y."/>
            <person name="Lilburn T.G."/>
            <person name="Beck B.J."/>
            <person name="De Vos P."/>
            <person name="Vandamme P."/>
            <person name="Eisen J.A."/>
            <person name="Garrity G."/>
            <person name="Hugenholtz P."/>
            <person name="Kyrpides N.C."/>
        </authorList>
    </citation>
    <scope>NUCLEOTIDE SEQUENCE [LARGE SCALE GENOMIC DNA]</scope>
    <source>
        <strain evidence="3 4">CGMCC 1.10822</strain>
    </source>
</reference>
<dbReference type="EMBL" id="VLLB01000004">
    <property type="protein sequence ID" value="TWI65418.1"/>
    <property type="molecule type" value="Genomic_DNA"/>
</dbReference>
<evidence type="ECO:0000313" key="4">
    <source>
        <dbReference type="Proteomes" id="UP000318431"/>
    </source>
</evidence>
<comment type="caution">
    <text evidence="3">The sequence shown here is derived from an EMBL/GenBank/DDBJ whole genome shotgun (WGS) entry which is preliminary data.</text>
</comment>
<dbReference type="InterPro" id="IPR026881">
    <property type="entry name" value="WYL_dom"/>
</dbReference>
<dbReference type="SUPFAM" id="SSF46785">
    <property type="entry name" value="Winged helix' DNA-binding domain"/>
    <property type="match status" value="1"/>
</dbReference>
<dbReference type="PANTHER" id="PTHR34580">
    <property type="match status" value="1"/>
</dbReference>
<name>A0A562R8L2_9BURK</name>
<dbReference type="OrthoDB" id="9807255at2"/>
<dbReference type="Proteomes" id="UP000318431">
    <property type="component" value="Unassembled WGS sequence"/>
</dbReference>
<dbReference type="Gene3D" id="1.10.10.10">
    <property type="entry name" value="Winged helix-like DNA-binding domain superfamily/Winged helix DNA-binding domain"/>
    <property type="match status" value="1"/>
</dbReference>
<dbReference type="RefSeq" id="WP_145649706.1">
    <property type="nucleotide sequence ID" value="NZ_VLLB01000004.1"/>
</dbReference>
<evidence type="ECO:0000313" key="3">
    <source>
        <dbReference type="EMBL" id="TWI65418.1"/>
    </source>
</evidence>
<feature type="domain" description="WYL" evidence="2">
    <location>
        <begin position="139"/>
        <end position="203"/>
    </location>
</feature>
<dbReference type="Pfam" id="PF08279">
    <property type="entry name" value="HTH_11"/>
    <property type="match status" value="1"/>
</dbReference>
<gene>
    <name evidence="3" type="ORF">IP91_02826</name>
</gene>
<dbReference type="PROSITE" id="PS52050">
    <property type="entry name" value="WYL"/>
    <property type="match status" value="1"/>
</dbReference>
<keyword evidence="4" id="KW-1185">Reference proteome</keyword>
<accession>A0A562R8L2</accession>
<dbReference type="InterPro" id="IPR013196">
    <property type="entry name" value="HTH_11"/>
</dbReference>
<evidence type="ECO:0000259" key="2">
    <source>
        <dbReference type="Pfam" id="PF13280"/>
    </source>
</evidence>
<organism evidence="3 4">
    <name type="scientific">Pseudoduganella lurida</name>
    <dbReference type="NCBI Taxonomy" id="1036180"/>
    <lineage>
        <taxon>Bacteria</taxon>
        <taxon>Pseudomonadati</taxon>
        <taxon>Pseudomonadota</taxon>
        <taxon>Betaproteobacteria</taxon>
        <taxon>Burkholderiales</taxon>
        <taxon>Oxalobacteraceae</taxon>
        <taxon>Telluria group</taxon>
        <taxon>Pseudoduganella</taxon>
    </lineage>
</organism>
<dbReference type="InterPro" id="IPR036390">
    <property type="entry name" value="WH_DNA-bd_sf"/>
</dbReference>
<evidence type="ECO:0000259" key="1">
    <source>
        <dbReference type="Pfam" id="PF08279"/>
    </source>
</evidence>
<proteinExistence type="predicted"/>
<dbReference type="Pfam" id="PF13280">
    <property type="entry name" value="WYL"/>
    <property type="match status" value="1"/>
</dbReference>